<sequence>MSREDLLSYYERELAYLRQYVREFAAHYPKIASRLSLTAGTDSDSMDPHVERLLESFALMSARVARSTDDDYPQFTEAVLKTLYPHYLRTFPSCAIAHFEMDRSRAAQMSAAITVPRGTQLYSRPLHGNKIMFRTAYDVTLSPLQLTAARFRSIGDVPRALSLPDGAEALISLTFEMQSAHLLTAELQLDSIRLYTRGDPVFTAMLRDALSMKVLRAYVEPAHLGRWIELDRMPFSAAGMDRADSLLPCAESADPAYLLLTEFFAYPEKFGFFDVDLRRAGRLGGRQFSLHVVLKDMAAQSAAAQALAGLDADHVLLGCTPVINLFDMAGQLGERSRTAPAADVYCVEVNEQDLHACAVYSIDSVAQVTESQRGTQKTEFEALESLQHAGHAVPDRLYWQAYFDDRTTQDNREEAISLGFLNSRMERKPPPAALDIKLTCSNRDLPERLDYGSPAGDLMMEGGSFARRIALLCRPSRSLRFGREHGAQWRLLSQLSLNPVSLAAGAGPVRDLLRLHDLQRSANSVRLIEGVKKLTVHAVTAWMSERTFAGIVRGVEIRLSVDEEAFAGTGTGVYVFAQLMDRLLRLHVTASGFTQLIVLSSRTGSELLRCPRLAGGGCLI</sequence>
<organism evidence="1 2">
    <name type="scientific">Burkholderia pseudomultivorans</name>
    <dbReference type="NCBI Taxonomy" id="1207504"/>
    <lineage>
        <taxon>Bacteria</taxon>
        <taxon>Pseudomonadati</taxon>
        <taxon>Pseudomonadota</taxon>
        <taxon>Betaproteobacteria</taxon>
        <taxon>Burkholderiales</taxon>
        <taxon>Burkholderiaceae</taxon>
        <taxon>Burkholderia</taxon>
        <taxon>Burkholderia cepacia complex</taxon>
    </lineage>
</organism>
<gene>
    <name evidence="1" type="ORF">WT57_13235</name>
</gene>
<proteinExistence type="predicted"/>
<comment type="caution">
    <text evidence="1">The sequence shown here is derived from an EMBL/GenBank/DDBJ whole genome shotgun (WGS) entry which is preliminary data.</text>
</comment>
<dbReference type="Proteomes" id="UP000061512">
    <property type="component" value="Unassembled WGS sequence"/>
</dbReference>
<dbReference type="EMBL" id="LPJX01000025">
    <property type="protein sequence ID" value="KWF68407.1"/>
    <property type="molecule type" value="Genomic_DNA"/>
</dbReference>
<dbReference type="PANTHER" id="PTHR35370:SF1">
    <property type="entry name" value="TYPE VI SECRETION SYSTEM COMPONENT TSSF1"/>
    <property type="match status" value="1"/>
</dbReference>
<reference evidence="1 2" key="1">
    <citation type="submission" date="2015-11" db="EMBL/GenBank/DDBJ databases">
        <title>Expanding the genomic diversity of Burkholderia species for the development of highly accurate diagnostics.</title>
        <authorList>
            <person name="Sahl J."/>
            <person name="Keim P."/>
            <person name="Wagner D."/>
        </authorList>
    </citation>
    <scope>NUCLEOTIDE SEQUENCE [LARGE SCALE GENOMIC DNA]</scope>
    <source>
        <strain evidence="1 2">MSMB574WGS</strain>
    </source>
</reference>
<dbReference type="RefSeq" id="WP_060297947.1">
    <property type="nucleotide sequence ID" value="NZ_LPJX01000025.1"/>
</dbReference>
<dbReference type="AlphaFoldDB" id="A0A132F3U0"/>
<evidence type="ECO:0000313" key="1">
    <source>
        <dbReference type="EMBL" id="KWF68407.1"/>
    </source>
</evidence>
<dbReference type="InterPro" id="IPR010272">
    <property type="entry name" value="T6SS_TssF"/>
</dbReference>
<evidence type="ECO:0000313" key="2">
    <source>
        <dbReference type="Proteomes" id="UP000061512"/>
    </source>
</evidence>
<dbReference type="Pfam" id="PF05947">
    <property type="entry name" value="T6SS_TssF"/>
    <property type="match status" value="1"/>
</dbReference>
<name>A0A132F3U0_9BURK</name>
<protein>
    <submittedName>
        <fullName evidence="1">Type VI secretion protein</fullName>
    </submittedName>
</protein>
<dbReference type="NCBIfam" id="TIGR03359">
    <property type="entry name" value="VI_chp_6"/>
    <property type="match status" value="1"/>
</dbReference>
<accession>A0A132F3U0</accession>
<dbReference type="PIRSF" id="PIRSF028304">
    <property type="entry name" value="UCP028304"/>
    <property type="match status" value="1"/>
</dbReference>
<dbReference type="PANTHER" id="PTHR35370">
    <property type="entry name" value="CYTOPLASMIC PROTEIN-RELATED-RELATED"/>
    <property type="match status" value="1"/>
</dbReference>